<keyword evidence="6" id="KW-1185">Reference proteome</keyword>
<dbReference type="InterPro" id="IPR000330">
    <property type="entry name" value="SNF2_N"/>
</dbReference>
<dbReference type="GO" id="GO:0016787">
    <property type="term" value="F:hydrolase activity"/>
    <property type="evidence" value="ECO:0007669"/>
    <property type="project" value="UniProtKB-KW"/>
</dbReference>
<keyword evidence="5" id="KW-0547">Nucleotide-binding</keyword>
<dbReference type="GO" id="GO:0005524">
    <property type="term" value="F:ATP binding"/>
    <property type="evidence" value="ECO:0007669"/>
    <property type="project" value="InterPro"/>
</dbReference>
<feature type="region of interest" description="Disordered" evidence="2">
    <location>
        <begin position="994"/>
        <end position="1040"/>
    </location>
</feature>
<dbReference type="InterPro" id="IPR027417">
    <property type="entry name" value="P-loop_NTPase"/>
</dbReference>
<dbReference type="CDD" id="cd17919">
    <property type="entry name" value="DEXHc_Snf"/>
    <property type="match status" value="1"/>
</dbReference>
<proteinExistence type="predicted"/>
<evidence type="ECO:0000256" key="1">
    <source>
        <dbReference type="ARBA" id="ARBA00022801"/>
    </source>
</evidence>
<dbReference type="SMART" id="SM00490">
    <property type="entry name" value="HELICc"/>
    <property type="match status" value="1"/>
</dbReference>
<evidence type="ECO:0000313" key="5">
    <source>
        <dbReference type="EMBL" id="RMB08084.1"/>
    </source>
</evidence>
<dbReference type="Pfam" id="PF00271">
    <property type="entry name" value="Helicase_C"/>
    <property type="match status" value="1"/>
</dbReference>
<comment type="caution">
    <text evidence="5">The sequence shown here is derived from an EMBL/GenBank/DDBJ whole genome shotgun (WGS) entry which is preliminary data.</text>
</comment>
<dbReference type="OrthoDB" id="9814088at2"/>
<dbReference type="PROSITE" id="PS51194">
    <property type="entry name" value="HELICASE_CTER"/>
    <property type="match status" value="1"/>
</dbReference>
<dbReference type="Gene3D" id="3.40.50.10810">
    <property type="entry name" value="Tandem AAA-ATPase domain"/>
    <property type="match status" value="1"/>
</dbReference>
<evidence type="ECO:0000256" key="2">
    <source>
        <dbReference type="SAM" id="MobiDB-lite"/>
    </source>
</evidence>
<dbReference type="SUPFAM" id="SSF52540">
    <property type="entry name" value="P-loop containing nucleoside triphosphate hydrolases"/>
    <property type="match status" value="2"/>
</dbReference>
<feature type="domain" description="Helicase C-terminal" evidence="4">
    <location>
        <begin position="813"/>
        <end position="962"/>
    </location>
</feature>
<evidence type="ECO:0000313" key="6">
    <source>
        <dbReference type="Proteomes" id="UP000271227"/>
    </source>
</evidence>
<dbReference type="AlphaFoldDB" id="A0A3M0CE32"/>
<dbReference type="Pfam" id="PF00176">
    <property type="entry name" value="SNF2-rel_dom"/>
    <property type="match status" value="1"/>
</dbReference>
<dbReference type="SMART" id="SM00487">
    <property type="entry name" value="DEXDc"/>
    <property type="match status" value="1"/>
</dbReference>
<dbReference type="CDD" id="cd18793">
    <property type="entry name" value="SF2_C_SNF"/>
    <property type="match status" value="1"/>
</dbReference>
<evidence type="ECO:0000259" key="3">
    <source>
        <dbReference type="PROSITE" id="PS51192"/>
    </source>
</evidence>
<dbReference type="InterPro" id="IPR038718">
    <property type="entry name" value="SNF2-like_sf"/>
</dbReference>
<organism evidence="5 6">
    <name type="scientific">Eilatimonas milleporae</name>
    <dbReference type="NCBI Taxonomy" id="911205"/>
    <lineage>
        <taxon>Bacteria</taxon>
        <taxon>Pseudomonadati</taxon>
        <taxon>Pseudomonadota</taxon>
        <taxon>Alphaproteobacteria</taxon>
        <taxon>Kordiimonadales</taxon>
        <taxon>Kordiimonadaceae</taxon>
        <taxon>Eilatimonas</taxon>
    </lineage>
</organism>
<dbReference type="InParanoid" id="A0A3M0CE32"/>
<gene>
    <name evidence="5" type="ORF">BXY39_2180</name>
</gene>
<sequence>MALKISHALLEDTVRITARSGIVRLRTVPFSDWRKPATVPQRAAIETLSVWLDDETEGPDGRLLATLSENRCEICLAPFAVAALDEQTARILTLPPSTPLGLQLKTVGSLPDIHFHIDHAWIGSGRGSVRAIRQGAIIRTGQGAGRLPADLFGLISAAETLADPVKDRDERYRLYAQLQNALPADIRANIATDGYLSDVCVYHAAAFSLRVGVHRDDLYFAPVLFGREIQDAQAEGIPIHEGEDALLTPVLSDIFEERFMATSAARSAYPLQDGSFVIIDKALRPVLDIVHQTLEESREIKRRFLSKPRQFLRERLPEGAEAVVESLFIETEQFSDRVTGVDIWCQPVMAWIKTEPNSWIPEAFGVQIGDKRLQLTPEEAADALKKLQSAKRDGLETIEVGGTPLPVTEQAIDELEKLAALNEAVAAVQPAEQNSSSEAARTPPAHLADKLFLTVRENLEDVAYAPLFNRQKSLPDRDSIKPIAGLRSKLKRHQLDGLQWLVANKHLGVPGVLLADDMGLGKTLQALAFIACLRGAPSFERPVLIVAPTGLLRNWQQEMERHFLPGQFGDIVTAYGQGLQALRRHVGRGSDIATGEDQLNADEWARHCVLLTTYETMRDYHFSFARTRFAAIVFDEVQKLKNPKSQVTRAARSLHADFKIGMTGTPIENHLQDLWSIMDVLWPGLLGASKSFAKDYPVEDEQKLKALHAKLFRADTGMVPPALRRLKCDELDGLPEKIEHRQRVPMPLGQGARYMSILRRARALKNSLSPGDGMLSILHDLRMASLHPRSPLEAGDDLSAYAAESARFSKTLDILDTIRAAGEKVLIFLESREMQPILARLIRDRYGFEALPPRIHGDIKGPKRQEIVDQFQQQASGFAVLILSPKAGGVGLTLTAANHVIHLSRWWNPAIEDQSTDRVYRIGQTKPVHVYYPLAVHPLPDIAPSSFDIKLDALLTRKRILSNAMLIPPERRQQDARTLFEDITTIDETDVPQIYDQDVSAKSGPRQKQNSAAASETPIPPVSTPFSPSTHGADGVLGQKTFTEGTKPDFGWMFDRLNGWRVQHAYLEDPYCLSRDRNIDYTIKFFVELMRRCNGIENILIQFNDNKLDNKKTPQSVINYTKNALKKQTIDLGCQAEIFIYKRRPTYKKDFHDRYLTLKFSEKEKRSIQYSLSGGVDRLLAERFKCQITISEMANI</sequence>
<dbReference type="PANTHER" id="PTHR10799">
    <property type="entry name" value="SNF2/RAD54 HELICASE FAMILY"/>
    <property type="match status" value="1"/>
</dbReference>
<keyword evidence="1" id="KW-0378">Hydrolase</keyword>
<dbReference type="PROSITE" id="PS51192">
    <property type="entry name" value="HELICASE_ATP_BIND_1"/>
    <property type="match status" value="1"/>
</dbReference>
<dbReference type="EMBL" id="REFR01000011">
    <property type="protein sequence ID" value="RMB08084.1"/>
    <property type="molecule type" value="Genomic_DNA"/>
</dbReference>
<dbReference type="InterPro" id="IPR001650">
    <property type="entry name" value="Helicase_C-like"/>
</dbReference>
<evidence type="ECO:0000259" key="4">
    <source>
        <dbReference type="PROSITE" id="PS51194"/>
    </source>
</evidence>
<feature type="domain" description="Helicase ATP-binding" evidence="3">
    <location>
        <begin position="503"/>
        <end position="684"/>
    </location>
</feature>
<keyword evidence="5" id="KW-0067">ATP-binding</keyword>
<dbReference type="Proteomes" id="UP000271227">
    <property type="component" value="Unassembled WGS sequence"/>
</dbReference>
<dbReference type="GO" id="GO:0004386">
    <property type="term" value="F:helicase activity"/>
    <property type="evidence" value="ECO:0007669"/>
    <property type="project" value="UniProtKB-KW"/>
</dbReference>
<dbReference type="InterPro" id="IPR049730">
    <property type="entry name" value="SNF2/RAD54-like_C"/>
</dbReference>
<keyword evidence="5" id="KW-0347">Helicase</keyword>
<reference evidence="5 6" key="1">
    <citation type="submission" date="2018-10" db="EMBL/GenBank/DDBJ databases">
        <title>Genomic Encyclopedia of Archaeal and Bacterial Type Strains, Phase II (KMG-II): from individual species to whole genera.</title>
        <authorList>
            <person name="Goeker M."/>
        </authorList>
    </citation>
    <scope>NUCLEOTIDE SEQUENCE [LARGE SCALE GENOMIC DNA]</scope>
    <source>
        <strain evidence="5 6">DSM 25217</strain>
    </source>
</reference>
<dbReference type="RefSeq" id="WP_121938828.1">
    <property type="nucleotide sequence ID" value="NZ_REFR01000011.1"/>
</dbReference>
<accession>A0A3M0CE32</accession>
<name>A0A3M0CE32_9PROT</name>
<protein>
    <submittedName>
        <fullName evidence="5">SNF2 family DNA or RNA helicase</fullName>
    </submittedName>
</protein>
<dbReference type="Gene3D" id="3.40.50.300">
    <property type="entry name" value="P-loop containing nucleotide triphosphate hydrolases"/>
    <property type="match status" value="1"/>
</dbReference>
<dbReference type="InterPro" id="IPR014001">
    <property type="entry name" value="Helicase_ATP-bd"/>
</dbReference>